<proteinExistence type="predicted"/>
<organism evidence="2 3">
    <name type="scientific">Azotobacter chroococcum NCIMB 8003</name>
    <dbReference type="NCBI Taxonomy" id="1328314"/>
    <lineage>
        <taxon>Bacteria</taxon>
        <taxon>Pseudomonadati</taxon>
        <taxon>Pseudomonadota</taxon>
        <taxon>Gammaproteobacteria</taxon>
        <taxon>Pseudomonadales</taxon>
        <taxon>Pseudomonadaceae</taxon>
        <taxon>Azotobacter</taxon>
    </lineage>
</organism>
<evidence type="ECO:0000313" key="2">
    <source>
        <dbReference type="EMBL" id="AJE20896.1"/>
    </source>
</evidence>
<dbReference type="EMBL" id="CP010415">
    <property type="protein sequence ID" value="AJE20896.1"/>
    <property type="molecule type" value="Genomic_DNA"/>
</dbReference>
<keyword evidence="3" id="KW-1185">Reference proteome</keyword>
<dbReference type="Proteomes" id="UP000068210">
    <property type="component" value="Chromosome"/>
</dbReference>
<name>A0A0C4WL62_9GAMM</name>
<sequence>MRKPQLIPALLILAALLGTYANWSAPGSAGHYLADLRSTLIHEEGTLEAKANLLVVRPELFPSDYRSPEHLRLKLAAILDKARDNGLLNEHSVVALPDQIGTWLLLGGERSELYSARSLSEAQAWLVLDNSHQLAWTWLQSEGFPGMGETLLRMKAEKTARDYQQLFGSLAREYRITLLAGSLLLPEPRLENGTLHTGKGPLYNFAPVFDPDGNLLGTPQTQACPAKATGQATVQEVHTEKLKVLVSRQGCRSPSLVRSAGMQTGIALFLRGRLWPLEDLTECCGQSAPEQERVAPGSHLLTIRSSPEPSTDLPAEEGQ</sequence>
<dbReference type="Gene3D" id="3.60.110.10">
    <property type="entry name" value="Carbon-nitrogen hydrolase"/>
    <property type="match status" value="1"/>
</dbReference>
<feature type="region of interest" description="Disordered" evidence="1">
    <location>
        <begin position="288"/>
        <end position="319"/>
    </location>
</feature>
<keyword evidence="2" id="KW-0012">Acyltransferase</keyword>
<protein>
    <submittedName>
        <fullName evidence="2">Nitrilase/cyanide hydratase and apolipoprotein N-acyltransferase</fullName>
    </submittedName>
</protein>
<dbReference type="STRING" id="1328314.Achr_14290"/>
<keyword evidence="2" id="KW-0808">Transferase</keyword>
<accession>A0A0C4WL62</accession>
<evidence type="ECO:0000313" key="3">
    <source>
        <dbReference type="Proteomes" id="UP000068210"/>
    </source>
</evidence>
<dbReference type="GO" id="GO:0016746">
    <property type="term" value="F:acyltransferase activity"/>
    <property type="evidence" value="ECO:0007669"/>
    <property type="project" value="UniProtKB-KW"/>
</dbReference>
<keyword evidence="2" id="KW-0449">Lipoprotein</keyword>
<dbReference type="KEGG" id="acx:Achr_14290"/>
<dbReference type="AlphaFoldDB" id="A0A0C4WL62"/>
<dbReference type="SUPFAM" id="SSF56317">
    <property type="entry name" value="Carbon-nitrogen hydrolase"/>
    <property type="match status" value="1"/>
</dbReference>
<evidence type="ECO:0000256" key="1">
    <source>
        <dbReference type="SAM" id="MobiDB-lite"/>
    </source>
</evidence>
<dbReference type="InterPro" id="IPR036526">
    <property type="entry name" value="C-N_Hydrolase_sf"/>
</dbReference>
<dbReference type="HOGENOM" id="CLU_077941_0_0_6"/>
<gene>
    <name evidence="2" type="ORF">Achr_14290</name>
</gene>
<reference evidence="2 3" key="1">
    <citation type="journal article" date="2015" name="PLoS ONE">
        <title>Azotobacter Genomes: The Genome of Azotobacter chroococcum NCIMB 8003 (ATCC 4412).</title>
        <authorList>
            <person name="Robson R.L."/>
            <person name="Jones R."/>
            <person name="Robson R.M."/>
            <person name="Schwartz A."/>
            <person name="Richardson T.H."/>
        </authorList>
    </citation>
    <scope>NUCLEOTIDE SEQUENCE [LARGE SCALE GENOMIC DNA]</scope>
    <source>
        <strain evidence="2 3">NCIMB 8003</strain>
    </source>
</reference>